<dbReference type="InterPro" id="IPR017667">
    <property type="entry name" value="Methan_mark_1"/>
</dbReference>
<proteinExistence type="predicted"/>
<evidence type="ECO:0000313" key="2">
    <source>
        <dbReference type="EMBL" id="OKY78536.1"/>
    </source>
</evidence>
<protein>
    <submittedName>
        <fullName evidence="2">Ribosomal protein S12 methylthiotransferase accessory factor YcaO</fullName>
    </submittedName>
</protein>
<gene>
    <name evidence="2" type="ORF">BTN85_1032</name>
</gene>
<dbReference type="PANTHER" id="PTHR37809">
    <property type="entry name" value="RIBOSOMAL PROTEIN S12 METHYLTHIOTRANSFERASE ACCESSORY FACTOR YCAO"/>
    <property type="match status" value="1"/>
</dbReference>
<dbReference type="GO" id="GO:0016740">
    <property type="term" value="F:transferase activity"/>
    <property type="evidence" value="ECO:0007669"/>
    <property type="project" value="UniProtKB-KW"/>
</dbReference>
<dbReference type="PANTHER" id="PTHR37809:SF1">
    <property type="entry name" value="RIBOSOMAL PROTEIN S12 METHYLTHIOTRANSFERASE ACCESSORY FACTOR YCAO"/>
    <property type="match status" value="1"/>
</dbReference>
<dbReference type="InParanoid" id="A0A1Q6DW13"/>
<comment type="caution">
    <text evidence="2">The sequence shown here is derived from an EMBL/GenBank/DDBJ whole genome shotgun (WGS) entry which is preliminary data.</text>
</comment>
<feature type="domain" description="YcaO" evidence="1">
    <location>
        <begin position="70"/>
        <end position="409"/>
    </location>
</feature>
<dbReference type="InterPro" id="IPR003776">
    <property type="entry name" value="YcaO-like_dom"/>
</dbReference>
<name>A0A1Q6DW13_METT1</name>
<dbReference type="NCBIfam" id="TIGR00702">
    <property type="entry name" value="YcaO-type kinase domain"/>
    <property type="match status" value="1"/>
</dbReference>
<reference evidence="2" key="1">
    <citation type="submission" date="2016-12" db="EMBL/GenBank/DDBJ databases">
        <title>Discovery of methanogenic haloarchaea.</title>
        <authorList>
            <person name="Sorokin D.Y."/>
            <person name="Makarova K.S."/>
            <person name="Abbas B."/>
            <person name="Ferrer M."/>
            <person name="Golyshin P.N."/>
        </authorList>
    </citation>
    <scope>NUCLEOTIDE SEQUENCE [LARGE SCALE GENOMIC DNA]</scope>
    <source>
        <strain evidence="2">HMET1</strain>
    </source>
</reference>
<accession>A0A1Q6DW13</accession>
<evidence type="ECO:0000259" key="1">
    <source>
        <dbReference type="PROSITE" id="PS51664"/>
    </source>
</evidence>
<dbReference type="AlphaFoldDB" id="A0A1Q6DW13"/>
<keyword evidence="2" id="KW-0689">Ribosomal protein</keyword>
<dbReference type="Proteomes" id="UP000185744">
    <property type="component" value="Unassembled WGS sequence"/>
</dbReference>
<evidence type="ECO:0000313" key="3">
    <source>
        <dbReference type="Proteomes" id="UP000185744"/>
    </source>
</evidence>
<dbReference type="PROSITE" id="PS51664">
    <property type="entry name" value="YCAO"/>
    <property type="match status" value="1"/>
</dbReference>
<dbReference type="GO" id="GO:0005840">
    <property type="term" value="C:ribosome"/>
    <property type="evidence" value="ECO:0007669"/>
    <property type="project" value="UniProtKB-KW"/>
</dbReference>
<keyword evidence="2" id="KW-0687">Ribonucleoprotein</keyword>
<sequence>MRLRSRIKEYKNGSHRVKSPSETLKDIQDNSSNINLSKIEDITELDRVGLPVVTASRPSADEGAISLYKGKGLNKTEAKVSAIMESIERYSAELHDRDLVKASFNELKEDNVVLNPRKLILPDHIGNFENIRLPWVKSYDLIEGEEIYVPAEAVFHPLSIEYTGGLFKTNTNGLASGNVLEEAVLHALTEVVERDAWSIAKVKKETGPVIEPESNKLNELINKFKENDVSIILRDLTHDLNVPTFAAVSEDLRKKDPSLLTIGFGSHPNSEVALKRAITEVAQSRLLQIYNSKKKENSVNGKIKKDYKSLKKRNKFWFNKSKSNVCSFSEIRNRSFGYDDILDDIEEISRNLMKIGVDRIIIHDLTREEIGIPVVKVIVPGMEAYSVDEERMGLRCKYAKKGTYSYFKD</sequence>
<dbReference type="STRING" id="1903181.BTN85_1032"/>
<dbReference type="Pfam" id="PF02624">
    <property type="entry name" value="YcaO"/>
    <property type="match status" value="1"/>
</dbReference>
<organism evidence="2 3">
    <name type="scientific">Methanohalarchaeum thermophilum</name>
    <dbReference type="NCBI Taxonomy" id="1903181"/>
    <lineage>
        <taxon>Archaea</taxon>
        <taxon>Methanobacteriati</taxon>
        <taxon>Methanobacteriota</taxon>
        <taxon>Methanonatronarchaeia</taxon>
        <taxon>Methanonatronarchaeales</taxon>
        <taxon>Methanonatronarchaeaceae</taxon>
        <taxon>Candidatus Methanohalarchaeum</taxon>
    </lineage>
</organism>
<dbReference type="EMBL" id="MSDW01000001">
    <property type="protein sequence ID" value="OKY78536.1"/>
    <property type="molecule type" value="Genomic_DNA"/>
</dbReference>
<dbReference type="NCBIfam" id="TIGR03266">
    <property type="entry name" value="methan_mark_1"/>
    <property type="match status" value="1"/>
</dbReference>
<keyword evidence="3" id="KW-1185">Reference proteome</keyword>
<dbReference type="Gene3D" id="3.30.1330.230">
    <property type="match status" value="2"/>
</dbReference>